<dbReference type="InterPro" id="IPR029058">
    <property type="entry name" value="AB_hydrolase_fold"/>
</dbReference>
<keyword evidence="3" id="KW-1185">Reference proteome</keyword>
<dbReference type="SUPFAM" id="SSF53474">
    <property type="entry name" value="alpha/beta-Hydrolases"/>
    <property type="match status" value="1"/>
</dbReference>
<dbReference type="Gene3D" id="3.40.50.1820">
    <property type="entry name" value="alpha/beta hydrolase"/>
    <property type="match status" value="1"/>
</dbReference>
<reference evidence="2 3" key="1">
    <citation type="submission" date="2016-09" db="EMBL/GenBank/DDBJ databases">
        <title>Aspergillus awamori IFM 58123T.</title>
        <authorList>
            <person name="Kusuya Y."/>
            <person name="Shimizu M."/>
            <person name="Takahashi H."/>
            <person name="Yaguchi T."/>
        </authorList>
    </citation>
    <scope>NUCLEOTIDE SEQUENCE [LARGE SCALE GENOMIC DNA]</scope>
    <source>
        <strain evidence="2 3">IFM 58123</strain>
    </source>
</reference>
<gene>
    <name evidence="2" type="ORF">AAWM_03646</name>
</gene>
<dbReference type="InterPro" id="IPR022742">
    <property type="entry name" value="Hydrolase_4"/>
</dbReference>
<dbReference type="InterPro" id="IPR000073">
    <property type="entry name" value="AB_hydrolase_1"/>
</dbReference>
<evidence type="ECO:0000313" key="2">
    <source>
        <dbReference type="EMBL" id="GCB20761.1"/>
    </source>
</evidence>
<dbReference type="EMBL" id="BDHI01000007">
    <property type="protein sequence ID" value="GCB20761.1"/>
    <property type="molecule type" value="Genomic_DNA"/>
</dbReference>
<feature type="domain" description="Serine aminopeptidase S33" evidence="1">
    <location>
        <begin position="29"/>
        <end position="267"/>
    </location>
</feature>
<dbReference type="STRING" id="105351.A0A401KND2"/>
<dbReference type="InterPro" id="IPR051044">
    <property type="entry name" value="MAG_DAG_Lipase"/>
</dbReference>
<dbReference type="Proteomes" id="UP000286921">
    <property type="component" value="Unassembled WGS sequence"/>
</dbReference>
<protein>
    <submittedName>
        <fullName evidence="2">Monoglyceride lipase</fullName>
    </submittedName>
</protein>
<proteinExistence type="predicted"/>
<sequence>MPPADNTPNDYQRSELRSGAVIHIWGRENPRAIIILQHGFAEYAERYLDSYCRLIPSLLAHDYKVYALDLWGHGRSPGKRSVLNVERAISDHNELRRRVFEEHPSRPIFLFGHSLGGLITAVSLTTDPSHVAGIILTGAALPAQAPIIRSVILQPLAALAPTLRLRYTRVQVENACQRPEEYQKCLNDSMVFKGHISLRLGATALRAAEKLWQAIDSWTVPTLIMHGTKDTYTAHEQSKVLFDGIHASDKTLILAEGGYHELLNDLDNKQHLASILSWLERRTKSTVVHK</sequence>
<dbReference type="Pfam" id="PF12146">
    <property type="entry name" value="Hydrolase_4"/>
    <property type="match status" value="1"/>
</dbReference>
<comment type="caution">
    <text evidence="2">The sequence shown here is derived from an EMBL/GenBank/DDBJ whole genome shotgun (WGS) entry which is preliminary data.</text>
</comment>
<organism evidence="2 3">
    <name type="scientific">Aspergillus awamori</name>
    <name type="common">Black koji mold</name>
    <dbReference type="NCBI Taxonomy" id="105351"/>
    <lineage>
        <taxon>Eukaryota</taxon>
        <taxon>Fungi</taxon>
        <taxon>Dikarya</taxon>
        <taxon>Ascomycota</taxon>
        <taxon>Pezizomycotina</taxon>
        <taxon>Eurotiomycetes</taxon>
        <taxon>Eurotiomycetidae</taxon>
        <taxon>Eurotiales</taxon>
        <taxon>Aspergillaceae</taxon>
        <taxon>Aspergillus</taxon>
    </lineage>
</organism>
<dbReference type="AlphaFoldDB" id="A0A401KND2"/>
<name>A0A401KND2_ASPAW</name>
<dbReference type="PANTHER" id="PTHR11614">
    <property type="entry name" value="PHOSPHOLIPASE-RELATED"/>
    <property type="match status" value="1"/>
</dbReference>
<evidence type="ECO:0000259" key="1">
    <source>
        <dbReference type="Pfam" id="PF12146"/>
    </source>
</evidence>
<accession>A0A401KND2</accession>
<evidence type="ECO:0000313" key="3">
    <source>
        <dbReference type="Proteomes" id="UP000286921"/>
    </source>
</evidence>
<dbReference type="PRINTS" id="PR00111">
    <property type="entry name" value="ABHYDROLASE"/>
</dbReference>